<dbReference type="GeneID" id="101608474"/>
<protein>
    <submittedName>
        <fullName evidence="2">Host cell factor C1 regulator 1 (XPO1-dependent)</fullName>
    </submittedName>
</protein>
<feature type="region of interest" description="Disordered" evidence="1">
    <location>
        <begin position="1"/>
        <end position="28"/>
    </location>
</feature>
<name>A0A8C5KV73_JACJA</name>
<reference evidence="2" key="1">
    <citation type="submission" date="2025-08" db="UniProtKB">
        <authorList>
            <consortium name="Ensembl"/>
        </authorList>
    </citation>
    <scope>IDENTIFICATION</scope>
</reference>
<dbReference type="GeneTree" id="ENSGT00390000015785"/>
<dbReference type="Ensembl" id="ENSJJAT00000019325.1">
    <property type="protein sequence ID" value="ENSJJAP00000012841.1"/>
    <property type="gene ID" value="ENSJJAG00000015768.1"/>
</dbReference>
<dbReference type="CTD" id="54985"/>
<sequence>MILQQPLERSPPGRAPHDPRATLGATRGLDAREPLHKQFPSEENMATHFSRLSLHNDHPYCSPPMALPPALPSLRSPCSELLLWRYPGSLIPEALRLLRLGNSASAYYPAPAAADVMEL</sequence>
<keyword evidence="3" id="KW-1185">Reference proteome</keyword>
<dbReference type="GO" id="GO:0005654">
    <property type="term" value="C:nucleoplasm"/>
    <property type="evidence" value="ECO:0007669"/>
    <property type="project" value="Ensembl"/>
</dbReference>
<dbReference type="Pfam" id="PF15226">
    <property type="entry name" value="HPIP"/>
    <property type="match status" value="1"/>
</dbReference>
<evidence type="ECO:0000313" key="2">
    <source>
        <dbReference type="Ensembl" id="ENSJJAP00000012841.1"/>
    </source>
</evidence>
<organism evidence="2 3">
    <name type="scientific">Jaculus jaculus</name>
    <name type="common">Lesser Egyptian jerboa</name>
    <dbReference type="NCBI Taxonomy" id="51337"/>
    <lineage>
        <taxon>Eukaryota</taxon>
        <taxon>Metazoa</taxon>
        <taxon>Chordata</taxon>
        <taxon>Craniata</taxon>
        <taxon>Vertebrata</taxon>
        <taxon>Euteleostomi</taxon>
        <taxon>Mammalia</taxon>
        <taxon>Eutheria</taxon>
        <taxon>Euarchontoglires</taxon>
        <taxon>Glires</taxon>
        <taxon>Rodentia</taxon>
        <taxon>Myomorpha</taxon>
        <taxon>Dipodoidea</taxon>
        <taxon>Dipodidae</taxon>
        <taxon>Dipodinae</taxon>
        <taxon>Jaculus</taxon>
    </lineage>
</organism>
<dbReference type="OrthoDB" id="9437224at2759"/>
<dbReference type="InterPro" id="IPR029195">
    <property type="entry name" value="HCFC1R1"/>
</dbReference>
<dbReference type="PANTHER" id="PTHR16246">
    <property type="entry name" value="HOST CELL FACTOR C1 REGULATOR 1"/>
    <property type="match status" value="1"/>
</dbReference>
<dbReference type="PANTHER" id="PTHR16246:SF2">
    <property type="entry name" value="HOST CELL FACTOR C1 REGULATOR 1"/>
    <property type="match status" value="1"/>
</dbReference>
<evidence type="ECO:0000256" key="1">
    <source>
        <dbReference type="SAM" id="MobiDB-lite"/>
    </source>
</evidence>
<reference evidence="2" key="2">
    <citation type="submission" date="2025-09" db="UniProtKB">
        <authorList>
            <consortium name="Ensembl"/>
        </authorList>
    </citation>
    <scope>IDENTIFICATION</scope>
</reference>
<accession>A0A8C5KV73</accession>
<proteinExistence type="predicted"/>
<evidence type="ECO:0000313" key="3">
    <source>
        <dbReference type="Proteomes" id="UP000694385"/>
    </source>
</evidence>
<dbReference type="AlphaFoldDB" id="A0A8C5KV73"/>
<dbReference type="RefSeq" id="XP_004652264.1">
    <property type="nucleotide sequence ID" value="XM_004652207.2"/>
</dbReference>
<dbReference type="OMA" id="EDNMATH"/>
<dbReference type="Proteomes" id="UP000694385">
    <property type="component" value="Unassembled WGS sequence"/>
</dbReference>
<gene>
    <name evidence="2" type="primary">Hcfc1r1</name>
</gene>